<evidence type="ECO:0000313" key="2">
    <source>
        <dbReference type="EMBL" id="NFV80376.1"/>
    </source>
</evidence>
<dbReference type="GO" id="GO:0016887">
    <property type="term" value="F:ATP hydrolysis activity"/>
    <property type="evidence" value="ECO:0007669"/>
    <property type="project" value="InterPro"/>
</dbReference>
<dbReference type="AlphaFoldDB" id="A0A7C9QVJ8"/>
<gene>
    <name evidence="2" type="ORF">G4223_09660</name>
</gene>
<proteinExistence type="predicted"/>
<sequence length="526" mass="59310">MTTNEPQDQQLPEYSGNPFIASLPPILSMAEALKALNAPPAFHERERSFPDELRVHCIQRLNNYFLPLEQHLKLEMALSVLIRQGYVSRNPLDKTYFQRLQDGHDRIVHKDLLLGRQRSPSTASSMALVGCSGMGKSRTVERLLNLYPKIIYHEEPYSFYQIVWLKLDCPLQGSPKQLCISFFQAIDNLLGTDYIREFAGPRRGLDEMIRHMYQVANLHAIGVLVIDEIQHLNQTRGAGPDLLLNFLVTLVNTIGIPVLTVGTHGAMAVLQGNFRQARRASGLGSHVWNNLKPDRTWDHFVDAMWRYQWTQEFTPLTDDLRQVLYEESQGIIDVVVKLFMLAQLRAIRLRAVRRRPERLDRELLLQVVAQDFKLIAPMLNALKRGDERALAKYDDLRPLQKHVQQVFADYAPPMPASEEPPAAEAPQVSPRQALAAMGIADDLVEVLLARAQQDGADEFDLLGAALAQLKAGKKSAMPKRKKVNKPEVDPHSVHGIVQASLAAERSPYEALKEAGYVRDPLQDLAG</sequence>
<evidence type="ECO:0000259" key="1">
    <source>
        <dbReference type="Pfam" id="PF13401"/>
    </source>
</evidence>
<name>A0A7C9QVJ8_9PROT</name>
<organism evidence="2 3">
    <name type="scientific">Magnetospirillum aberrantis SpK</name>
    <dbReference type="NCBI Taxonomy" id="908842"/>
    <lineage>
        <taxon>Bacteria</taxon>
        <taxon>Pseudomonadati</taxon>
        <taxon>Pseudomonadota</taxon>
        <taxon>Alphaproteobacteria</taxon>
        <taxon>Rhodospirillales</taxon>
        <taxon>Rhodospirillaceae</taxon>
        <taxon>Magnetospirillum</taxon>
    </lineage>
</organism>
<dbReference type="RefSeq" id="WP_163678503.1">
    <property type="nucleotide sequence ID" value="NZ_JAAIYP010000036.1"/>
</dbReference>
<feature type="domain" description="ORC1/DEAH AAA+ ATPase" evidence="1">
    <location>
        <begin position="121"/>
        <end position="266"/>
    </location>
</feature>
<dbReference type="SUPFAM" id="SSF52540">
    <property type="entry name" value="P-loop containing nucleoside triphosphate hydrolases"/>
    <property type="match status" value="1"/>
</dbReference>
<dbReference type="Gene3D" id="3.40.50.300">
    <property type="entry name" value="P-loop containing nucleotide triphosphate hydrolases"/>
    <property type="match status" value="1"/>
</dbReference>
<dbReference type="InterPro" id="IPR049945">
    <property type="entry name" value="AAA_22"/>
</dbReference>
<accession>A0A7C9QVJ8</accession>
<comment type="caution">
    <text evidence="2">The sequence shown here is derived from an EMBL/GenBank/DDBJ whole genome shotgun (WGS) entry which is preliminary data.</text>
</comment>
<dbReference type="Pfam" id="PF13401">
    <property type="entry name" value="AAA_22"/>
    <property type="match status" value="1"/>
</dbReference>
<keyword evidence="3" id="KW-1185">Reference proteome</keyword>
<dbReference type="Proteomes" id="UP000480684">
    <property type="component" value="Unassembled WGS sequence"/>
</dbReference>
<evidence type="ECO:0000313" key="3">
    <source>
        <dbReference type="Proteomes" id="UP000480684"/>
    </source>
</evidence>
<dbReference type="EMBL" id="JAAIYP010000036">
    <property type="protein sequence ID" value="NFV80376.1"/>
    <property type="molecule type" value="Genomic_DNA"/>
</dbReference>
<dbReference type="InterPro" id="IPR027417">
    <property type="entry name" value="P-loop_NTPase"/>
</dbReference>
<protein>
    <submittedName>
        <fullName evidence="2">AAA family ATPase</fullName>
    </submittedName>
</protein>
<reference evidence="2 3" key="1">
    <citation type="submission" date="2020-02" db="EMBL/GenBank/DDBJ databases">
        <authorList>
            <person name="Dziuba M."/>
            <person name="Kuznetsov B."/>
            <person name="Mardanov A."/>
            <person name="Ravin N."/>
            <person name="Grouzdev D."/>
        </authorList>
    </citation>
    <scope>NUCLEOTIDE SEQUENCE [LARGE SCALE GENOMIC DNA]</scope>
    <source>
        <strain evidence="2 3">SpK</strain>
    </source>
</reference>